<dbReference type="EMBL" id="KN837172">
    <property type="protein sequence ID" value="KIJ37123.1"/>
    <property type="molecule type" value="Genomic_DNA"/>
</dbReference>
<organism evidence="2 3">
    <name type="scientific">Sphaerobolus stellatus (strain SS14)</name>
    <dbReference type="NCBI Taxonomy" id="990650"/>
    <lineage>
        <taxon>Eukaryota</taxon>
        <taxon>Fungi</taxon>
        <taxon>Dikarya</taxon>
        <taxon>Basidiomycota</taxon>
        <taxon>Agaricomycotina</taxon>
        <taxon>Agaricomycetes</taxon>
        <taxon>Phallomycetidae</taxon>
        <taxon>Geastrales</taxon>
        <taxon>Sphaerobolaceae</taxon>
        <taxon>Sphaerobolus</taxon>
    </lineage>
</organism>
<sequence>LIGLVLNWGLLGILSMQVFFYYLCFPKDSKYNKTLVYSLFCLEIAQTIILTKDSWDWFINAWADPVRVGEYGIEWLNLPIMDGVIAGTVQLFFAWRIWILGRSWPLAGLVAIVSTSIMQS</sequence>
<dbReference type="Proteomes" id="UP000054279">
    <property type="component" value="Unassembled WGS sequence"/>
</dbReference>
<dbReference type="HOGENOM" id="CLU_046025_16_2_1"/>
<name>A0A0C9U2Q1_SPHS4</name>
<proteinExistence type="predicted"/>
<keyword evidence="1" id="KW-0472">Membrane</keyword>
<feature type="non-terminal residue" evidence="2">
    <location>
        <position position="1"/>
    </location>
</feature>
<gene>
    <name evidence="2" type="ORF">M422DRAFT_178467</name>
</gene>
<dbReference type="PANTHER" id="PTHR40465">
    <property type="entry name" value="CHROMOSOME 1, WHOLE GENOME SHOTGUN SEQUENCE"/>
    <property type="match status" value="1"/>
</dbReference>
<dbReference type="AlphaFoldDB" id="A0A0C9U2Q1"/>
<evidence type="ECO:0000313" key="2">
    <source>
        <dbReference type="EMBL" id="KIJ37123.1"/>
    </source>
</evidence>
<protein>
    <submittedName>
        <fullName evidence="2">Uncharacterized protein</fullName>
    </submittedName>
</protein>
<evidence type="ECO:0000256" key="1">
    <source>
        <dbReference type="SAM" id="Phobius"/>
    </source>
</evidence>
<reference evidence="2 3" key="1">
    <citation type="submission" date="2014-06" db="EMBL/GenBank/DDBJ databases">
        <title>Evolutionary Origins and Diversification of the Mycorrhizal Mutualists.</title>
        <authorList>
            <consortium name="DOE Joint Genome Institute"/>
            <consortium name="Mycorrhizal Genomics Consortium"/>
            <person name="Kohler A."/>
            <person name="Kuo A."/>
            <person name="Nagy L.G."/>
            <person name="Floudas D."/>
            <person name="Copeland A."/>
            <person name="Barry K.W."/>
            <person name="Cichocki N."/>
            <person name="Veneault-Fourrey C."/>
            <person name="LaButti K."/>
            <person name="Lindquist E.A."/>
            <person name="Lipzen A."/>
            <person name="Lundell T."/>
            <person name="Morin E."/>
            <person name="Murat C."/>
            <person name="Riley R."/>
            <person name="Ohm R."/>
            <person name="Sun H."/>
            <person name="Tunlid A."/>
            <person name="Henrissat B."/>
            <person name="Grigoriev I.V."/>
            <person name="Hibbett D.S."/>
            <person name="Martin F."/>
        </authorList>
    </citation>
    <scope>NUCLEOTIDE SEQUENCE [LARGE SCALE GENOMIC DNA]</scope>
    <source>
        <strain evidence="2 3">SS14</strain>
    </source>
</reference>
<dbReference type="OrthoDB" id="3053835at2759"/>
<keyword evidence="3" id="KW-1185">Reference proteome</keyword>
<evidence type="ECO:0000313" key="3">
    <source>
        <dbReference type="Proteomes" id="UP000054279"/>
    </source>
</evidence>
<feature type="transmembrane region" description="Helical" evidence="1">
    <location>
        <begin position="6"/>
        <end position="23"/>
    </location>
</feature>
<keyword evidence="1" id="KW-0812">Transmembrane</keyword>
<dbReference type="PANTHER" id="PTHR40465:SF1">
    <property type="entry name" value="DUF6534 DOMAIN-CONTAINING PROTEIN"/>
    <property type="match status" value="1"/>
</dbReference>
<keyword evidence="1" id="KW-1133">Transmembrane helix</keyword>
<accession>A0A0C9U2Q1</accession>